<reference evidence="3 4" key="1">
    <citation type="submission" date="2018-12" db="EMBL/GenBank/DDBJ databases">
        <authorList>
            <person name="Criscuolo A."/>
        </authorList>
    </citation>
    <scope>NUCLEOTIDE SEQUENCE [LARGE SCALE GENOMIC DNA]</scope>
    <source>
        <strain evidence="3">ACIP1116281</strain>
    </source>
</reference>
<feature type="transmembrane region" description="Helical" evidence="2">
    <location>
        <begin position="419"/>
        <end position="445"/>
    </location>
</feature>
<keyword evidence="2" id="KW-1133">Transmembrane helix</keyword>
<evidence type="ECO:0000256" key="2">
    <source>
        <dbReference type="SAM" id="Phobius"/>
    </source>
</evidence>
<keyword evidence="2" id="KW-0812">Transmembrane</keyword>
<evidence type="ECO:0000313" key="3">
    <source>
        <dbReference type="EMBL" id="VDS03604.1"/>
    </source>
</evidence>
<evidence type="ECO:0000256" key="1">
    <source>
        <dbReference type="SAM" id="MobiDB-lite"/>
    </source>
</evidence>
<feature type="region of interest" description="Disordered" evidence="1">
    <location>
        <begin position="456"/>
        <end position="499"/>
    </location>
</feature>
<proteinExistence type="predicted"/>
<organism evidence="3 4">
    <name type="scientific">Devosia equisanguinis</name>
    <dbReference type="NCBI Taxonomy" id="2490941"/>
    <lineage>
        <taxon>Bacteria</taxon>
        <taxon>Pseudomonadati</taxon>
        <taxon>Pseudomonadota</taxon>
        <taxon>Alphaproteobacteria</taxon>
        <taxon>Hyphomicrobiales</taxon>
        <taxon>Devosiaceae</taxon>
        <taxon>Devosia</taxon>
    </lineage>
</organism>
<evidence type="ECO:0000313" key="4">
    <source>
        <dbReference type="Proteomes" id="UP000268844"/>
    </source>
</evidence>
<sequence length="499" mass="53464">MSLLLTKLAETLDGWSDDGRALITETETVLVAARLSAVDTHALVELAATLTWAVTIEDRSGDYVQQDYIDDDFGPFKVLVSKPPTSDRVNSIVTNAGFADWLSRAPATPAVQVVRLTGVIETLAVRMAPWGDDDTSFVPTRFPANPRKVVREFGGHRVVPEYLGPWVMADTSDLLPDDKAATVWINSAATMLMMALANELEDERTLVFRGPPLAKYLLPAPGSQTFDHNVFRHLQDAGRWVFEFEQEMETRHALMASELARTNVGSGDAAALFSGGTKSGLEGAKIAHQLGLHKISMDSLKAMADLRKAVADEATKLADATRQLAAAVATALFAGVGVITARLTVPMNGPIVTTAVVVLAVVLCLYVGAVILSGWQFVRIQSDLRLLWRSKLYRFLPKDDYEALVSGPAGRAERGFKTAAWIGGGLAATLLASVLVVAFFGPAAIPLGVNTSSNPAEPVSDIDGATPPEIDSRTEGSPTRSTGEEGSPKFIGPPFLVNR</sequence>
<protein>
    <submittedName>
        <fullName evidence="3">Uncharacterized protein</fullName>
    </submittedName>
</protein>
<feature type="transmembrane region" description="Helical" evidence="2">
    <location>
        <begin position="324"/>
        <end position="345"/>
    </location>
</feature>
<feature type="transmembrane region" description="Helical" evidence="2">
    <location>
        <begin position="351"/>
        <end position="375"/>
    </location>
</feature>
<keyword evidence="2" id="KW-0472">Membrane</keyword>
<name>A0A3S4CBT9_9HYPH</name>
<keyword evidence="4" id="KW-1185">Reference proteome</keyword>
<gene>
    <name evidence="3" type="ORF">DEVEQU_00729</name>
</gene>
<dbReference type="EMBL" id="UZWD01000009">
    <property type="protein sequence ID" value="VDS03604.1"/>
    <property type="molecule type" value="Genomic_DNA"/>
</dbReference>
<dbReference type="AlphaFoldDB" id="A0A3S4CBT9"/>
<dbReference type="Proteomes" id="UP000268844">
    <property type="component" value="Unassembled WGS sequence"/>
</dbReference>
<accession>A0A3S4CBT9</accession>